<accession>A0AA96WJY6</accession>
<sequence>MIKPAAKIDPRNAQVIVQQIQLLMAEYVPDSVSSQILDSIAITQTNVPASSINAALVQIFARFAELIIQRLNQVPDRALLAFWDLLGASRLPPQPARVPITFSLATGTTVTAIVPAGTQVAAPPTAAQAEPVIFETERNLILSPVQLRSILVFNLEQGYYQQLPASQAELQLATNVPLFQGNQPIERSFYLGHRQLLSFPAIKTLTLTLNLEQGFGDTSERLHRQPQLDWQIWDGANGISLSASKDETRSLTETGSHVLQFTNLTAVPLTSVNAIENRWLRCRLLTPITTASQARSDRVRDRQLPVIQAVTMQVELAETNLPLDAAFTNQIPLDLSQDFFPFGERPQLGDTLYLASQTAFSQPGATITLEIDISNPHTASFSSSLRSRTTASTDPALRLVWECWNGKNWESLSQDFSDTTQAFTDRVADNTAGKVILTLPLTITATTVNGVLNFWIRVRIASGNYGEDISFEQSGDRLIFTPATYAPPLIRSIRVSYQVTHTAQPEAIITYADLTYQTVTTEANQSITSFAPFQVHSIAKPVFYLGFGSSVERFPNQPISLYFQLTEVQYGQSPDHSSWSSPPQLMWQYWSNRSEWTKLIVQDDTQAFTRSGLVEFLPPSDIAAQGISAEYRLRVIWDSGDYLFEPRLQRLLLNTTIATQTVTIRQEILGSSDGSENQIFRTTQTPVLLGQQLEVQEPEWPSVLEREQLIAAEGDDAIPPAPTIPVTPEPIWVHWHEVPDFYGSGPRDRHYVLDHLTGEIRFGNGINGLIPPIGVGNLRMARYQTGGGKAGNQPAGVITQLQTSIPSVDKAVNPVPATGGADAESLESLLERLPCTLRHRNRAVTLEDYEDLARLASPAVARSRCVPLHNLALDPLGRGTVLPGTVSVIIVPRSTEAKPIPSLELINRVQTYLQNHAIATAEVIVVGPLYVGVNVTADISLMSLDQASTVEQALDQALTQFLHPLIGGSDGQGWNFGRKPHPSDLYALLASIPGVDHIRSLQMTLLDDSPGAKQTDRFLVYSGHHTLNLLRRAVNGE</sequence>
<gene>
    <name evidence="1" type="ORF">HJG54_12720</name>
</gene>
<dbReference type="RefSeq" id="WP_316435342.1">
    <property type="nucleotide sequence ID" value="NZ_CP053586.1"/>
</dbReference>
<organism evidence="1">
    <name type="scientific">Leptolyngbya sp. NK1-12</name>
    <dbReference type="NCBI Taxonomy" id="2547451"/>
    <lineage>
        <taxon>Bacteria</taxon>
        <taxon>Bacillati</taxon>
        <taxon>Cyanobacteriota</taxon>
        <taxon>Cyanophyceae</taxon>
        <taxon>Leptolyngbyales</taxon>
        <taxon>Leptolyngbyaceae</taxon>
        <taxon>Leptolyngbya group</taxon>
        <taxon>Leptolyngbya</taxon>
    </lineage>
</organism>
<protein>
    <submittedName>
        <fullName evidence="1">Baseplate assembly protein</fullName>
    </submittedName>
</protein>
<dbReference type="InterPro" id="IPR011749">
    <property type="entry name" value="CHP02243"/>
</dbReference>
<name>A0AA96WJY6_9CYAN</name>
<dbReference type="NCBIfam" id="TIGR02243">
    <property type="entry name" value="putative baseplate assembly protein"/>
    <property type="match status" value="1"/>
</dbReference>
<dbReference type="InterPro" id="IPR052399">
    <property type="entry name" value="Phage_Baseplate_Assmbl_Protein"/>
</dbReference>
<reference evidence="1" key="1">
    <citation type="submission" date="2020-05" db="EMBL/GenBank/DDBJ databases">
        <authorList>
            <person name="Zhu T."/>
            <person name="Keshari N."/>
            <person name="Lu X."/>
        </authorList>
    </citation>
    <scope>NUCLEOTIDE SEQUENCE</scope>
    <source>
        <strain evidence="1">NK1-12</strain>
    </source>
</reference>
<proteinExistence type="predicted"/>
<evidence type="ECO:0000313" key="1">
    <source>
        <dbReference type="EMBL" id="WNZ23631.1"/>
    </source>
</evidence>
<dbReference type="AlphaFoldDB" id="A0AA96WJY6"/>
<dbReference type="PANTHER" id="PTHR37829:SF3">
    <property type="entry name" value="PROTEIN JAYE-RELATED"/>
    <property type="match status" value="1"/>
</dbReference>
<dbReference type="EMBL" id="CP053586">
    <property type="protein sequence ID" value="WNZ23631.1"/>
    <property type="molecule type" value="Genomic_DNA"/>
</dbReference>
<dbReference type="PANTHER" id="PTHR37829">
    <property type="entry name" value="PHAGE-LIKE ELEMENT PBSX PROTEIN XKDT"/>
    <property type="match status" value="1"/>
</dbReference>